<dbReference type="Gene3D" id="2.40.40.10">
    <property type="entry name" value="RlpA-like domain"/>
    <property type="match status" value="1"/>
</dbReference>
<protein>
    <recommendedName>
        <fullName evidence="3">Endolytic peptidoglycan transglycosylase RlpA</fullName>
        <ecNumber evidence="3">4.2.2.-</ecNumber>
    </recommendedName>
</protein>
<feature type="region of interest" description="Disordered" evidence="5">
    <location>
        <begin position="300"/>
        <end position="331"/>
    </location>
</feature>
<dbReference type="PANTHER" id="PTHR34183">
    <property type="entry name" value="ENDOLYTIC PEPTIDOGLYCAN TRANSGLYCOSYLASE RLPA"/>
    <property type="match status" value="1"/>
</dbReference>
<feature type="region of interest" description="Disordered" evidence="5">
    <location>
        <begin position="1"/>
        <end position="21"/>
    </location>
</feature>
<evidence type="ECO:0000256" key="3">
    <source>
        <dbReference type="HAMAP-Rule" id="MF_02071"/>
    </source>
</evidence>
<dbReference type="Proteomes" id="UP001148313">
    <property type="component" value="Unassembled WGS sequence"/>
</dbReference>
<dbReference type="RefSeq" id="WP_271087259.1">
    <property type="nucleotide sequence ID" value="NZ_JAPJZH010000001.1"/>
</dbReference>
<evidence type="ECO:0000256" key="1">
    <source>
        <dbReference type="ARBA" id="ARBA00023239"/>
    </source>
</evidence>
<dbReference type="EC" id="4.2.2.-" evidence="3"/>
<keyword evidence="1 3" id="KW-0456">Lyase</keyword>
<feature type="domain" description="RlpA-like protein double-psi beta-barrel" evidence="6">
    <location>
        <begin position="111"/>
        <end position="199"/>
    </location>
</feature>
<evidence type="ECO:0000256" key="4">
    <source>
        <dbReference type="RuleBase" id="RU003495"/>
    </source>
</evidence>
<dbReference type="Pfam" id="PF03330">
    <property type="entry name" value="DPBB_1"/>
    <property type="match status" value="1"/>
</dbReference>
<dbReference type="CDD" id="cd22268">
    <property type="entry name" value="DPBB_RlpA-like"/>
    <property type="match status" value="1"/>
</dbReference>
<dbReference type="SUPFAM" id="SSF50685">
    <property type="entry name" value="Barwin-like endoglucanases"/>
    <property type="match status" value="1"/>
</dbReference>
<comment type="caution">
    <text evidence="7">The sequence shown here is derived from an EMBL/GenBank/DDBJ whole genome shotgun (WGS) entry which is preliminary data.</text>
</comment>
<keyword evidence="8" id="KW-1185">Reference proteome</keyword>
<name>A0ABT4VGC1_9HYPH</name>
<dbReference type="PANTHER" id="PTHR34183:SF1">
    <property type="entry name" value="ENDOLYTIC PEPTIDOGLYCAN TRANSGLYCOSYLASE RLPA"/>
    <property type="match status" value="1"/>
</dbReference>
<dbReference type="InterPro" id="IPR012997">
    <property type="entry name" value="RplA"/>
</dbReference>
<dbReference type="InterPro" id="IPR036908">
    <property type="entry name" value="RlpA-like_sf"/>
</dbReference>
<proteinExistence type="inferred from homology"/>
<gene>
    <name evidence="3" type="primary">rlpA</name>
    <name evidence="7" type="ORF">OOZ53_00215</name>
</gene>
<reference evidence="7" key="1">
    <citation type="submission" date="2022-11" db="EMBL/GenBank/DDBJ databases">
        <title>Hoeflea poritis sp. nov., isolated from scleractinian coral Porites lutea.</title>
        <authorList>
            <person name="Zhang G."/>
            <person name="Wei Q."/>
            <person name="Cai L."/>
        </authorList>
    </citation>
    <scope>NUCLEOTIDE SEQUENCE</scope>
    <source>
        <strain evidence="7">E7-10</strain>
    </source>
</reference>
<dbReference type="InterPro" id="IPR009009">
    <property type="entry name" value="RlpA-like_DPBB"/>
</dbReference>
<evidence type="ECO:0000256" key="5">
    <source>
        <dbReference type="SAM" id="MobiDB-lite"/>
    </source>
</evidence>
<dbReference type="NCBIfam" id="TIGR00413">
    <property type="entry name" value="rlpA"/>
    <property type="match status" value="1"/>
</dbReference>
<dbReference type="EMBL" id="JAPJZH010000001">
    <property type="protein sequence ID" value="MDA4843751.1"/>
    <property type="molecule type" value="Genomic_DNA"/>
</dbReference>
<evidence type="ECO:0000256" key="2">
    <source>
        <dbReference type="ARBA" id="ARBA00023316"/>
    </source>
</evidence>
<sequence>MKKLMRNGFAKPRSGPGRDRAKTGALTHFLRFGLVISAGIALTACGGNPENRAEINNKTKFTSKDYGVSASKRVTTSKKVRKGGGTYKIGKPYKVKGRWFHPKEEKDYDKRGYASWYGPNFHGRLTANGEIYDQYHLSAAHPTFPLPSYARVTNTKNGHSVIVRVNDRGPFAKGRIIDVSSKTADILDMKQEGVAKVRVQYIGKARMDGQDMRYLMASFTKDGRRTPIPGTDTGRSGVMLALNRSRKPADSVFNTDEVRVASAAIPAGSSSVSLAPPSSDAAIKGGRLPTIAEIELPRFGPVPRERPSHVPALAGNTPGSSPALASYAQRRVEQQSRTPFRVLFSGNSQMTGDMVAASWKRRNL</sequence>
<evidence type="ECO:0000259" key="6">
    <source>
        <dbReference type="Pfam" id="PF03330"/>
    </source>
</evidence>
<keyword evidence="2 3" id="KW-0961">Cell wall biogenesis/degradation</keyword>
<evidence type="ECO:0000313" key="7">
    <source>
        <dbReference type="EMBL" id="MDA4843751.1"/>
    </source>
</evidence>
<comment type="function">
    <text evidence="3">Lytic transglycosylase with a strong preference for naked glycan strands that lack stem peptides.</text>
</comment>
<evidence type="ECO:0000313" key="8">
    <source>
        <dbReference type="Proteomes" id="UP001148313"/>
    </source>
</evidence>
<dbReference type="InterPro" id="IPR034718">
    <property type="entry name" value="RlpA"/>
</dbReference>
<accession>A0ABT4VGC1</accession>
<comment type="similarity">
    <text evidence="3 4">Belongs to the RlpA family.</text>
</comment>
<dbReference type="HAMAP" id="MF_02071">
    <property type="entry name" value="RlpA"/>
    <property type="match status" value="1"/>
</dbReference>
<organism evidence="7 8">
    <name type="scientific">Hoeflea poritis</name>
    <dbReference type="NCBI Taxonomy" id="2993659"/>
    <lineage>
        <taxon>Bacteria</taxon>
        <taxon>Pseudomonadati</taxon>
        <taxon>Pseudomonadota</taxon>
        <taxon>Alphaproteobacteria</taxon>
        <taxon>Hyphomicrobiales</taxon>
        <taxon>Rhizobiaceae</taxon>
        <taxon>Hoeflea</taxon>
    </lineage>
</organism>